<dbReference type="GO" id="GO:1990380">
    <property type="term" value="F:K48-linked deubiquitinase activity"/>
    <property type="evidence" value="ECO:0007669"/>
    <property type="project" value="InterPro"/>
</dbReference>
<accession>A0A9W5T9S1</accession>
<name>A0A9W5T9S1_BABOV</name>
<dbReference type="PANTHER" id="PTHR12473:SF8">
    <property type="entry name" value="UBIQUITIN CARBOXYL-TERMINAL HYDROLASE MINDY-4-RELATED"/>
    <property type="match status" value="1"/>
</dbReference>
<protein>
    <submittedName>
        <fullName evidence="4">FAM188A, putative</fullName>
    </submittedName>
</protein>
<gene>
    <name evidence="4" type="ORF">BaOVIS_008990</name>
</gene>
<reference evidence="4" key="1">
    <citation type="submission" date="2019-12" db="EMBL/GenBank/DDBJ databases">
        <title>Genome sequence of Babesia ovis.</title>
        <authorList>
            <person name="Yamagishi J."/>
            <person name="Sevinc F."/>
            <person name="Xuan X."/>
        </authorList>
    </citation>
    <scope>NUCLEOTIDE SEQUENCE</scope>
    <source>
        <strain evidence="4">Selcuk</strain>
    </source>
</reference>
<dbReference type="GO" id="GO:0006508">
    <property type="term" value="P:proteolysis"/>
    <property type="evidence" value="ECO:0007669"/>
    <property type="project" value="UniProtKB-KW"/>
</dbReference>
<comment type="caution">
    <text evidence="4">The sequence shown here is derived from an EMBL/GenBank/DDBJ whole genome shotgun (WGS) entry which is preliminary data.</text>
</comment>
<evidence type="ECO:0000256" key="1">
    <source>
        <dbReference type="ARBA" id="ARBA00011074"/>
    </source>
</evidence>
<dbReference type="InterPro" id="IPR003903">
    <property type="entry name" value="UIM_dom"/>
</dbReference>
<dbReference type="SMART" id="SM01174">
    <property type="entry name" value="DUF4205"/>
    <property type="match status" value="1"/>
</dbReference>
<evidence type="ECO:0000256" key="2">
    <source>
        <dbReference type="SAM" id="MobiDB-lite"/>
    </source>
</evidence>
<evidence type="ECO:0000259" key="3">
    <source>
        <dbReference type="SMART" id="SM01174"/>
    </source>
</evidence>
<dbReference type="GO" id="GO:0004843">
    <property type="term" value="F:cysteine-type deubiquitinase activity"/>
    <property type="evidence" value="ECO:0007669"/>
    <property type="project" value="UniProtKB-EC"/>
</dbReference>
<feature type="domain" description="Deubiquitinating enzyme MINDY-3/4 conserved" evidence="3">
    <location>
        <begin position="118"/>
        <end position="492"/>
    </location>
</feature>
<dbReference type="EMBL" id="BLIY01000006">
    <property type="protein sequence ID" value="GFE53495.1"/>
    <property type="molecule type" value="Genomic_DNA"/>
</dbReference>
<feature type="region of interest" description="Disordered" evidence="2">
    <location>
        <begin position="599"/>
        <end position="622"/>
    </location>
</feature>
<dbReference type="Pfam" id="PF13898">
    <property type="entry name" value="MINDY-3_4_CD"/>
    <property type="match status" value="1"/>
</dbReference>
<dbReference type="InterPro" id="IPR025257">
    <property type="entry name" value="MINDY-3/4_CD"/>
</dbReference>
<dbReference type="InterPro" id="IPR039785">
    <property type="entry name" value="MINY3/4"/>
</dbReference>
<dbReference type="GO" id="GO:0071108">
    <property type="term" value="P:protein K48-linked deubiquitination"/>
    <property type="evidence" value="ECO:0007669"/>
    <property type="project" value="InterPro"/>
</dbReference>
<sequence length="622" mass="70275">MVDHDDLIRDILEDSDMDADLQAALELSRKEYSGHSDADCVTPRSGFFESLIRDLRNEPVTKRRNDFVSMGYILQEMRRLNYAVDRTLDSTPEVISEVDPYKSKTRNSLSRNILTDLMELLFGSQETRKVSLENIRSWCRQGFSFQTDPHLFWGLKQNYMGPCGVLASVQAYMLQCILFHNYIYGSLAMLQSRESDQTVIMQLREVYINYIRLQHPDFPEDQLHVVFLVDALCAVLYNCTPKSSYNLILFEPLRNQNMANPIHSITYESNYEYAEFETISQVATHMLKNINLLMGEMGVISFMLSVLATRGIDSIHGDMDDPSMPLIGLYGHCSQELVNLILQGKAVSNIFDGEKSLPGGDEHSSYKLRGITAQGTVGFLTEREASRHCQVGSYYKHPKFPVWVSGSFSHYTVIFGVNKSCCIRTENEVRTEAALNIWSCLDTDDNKFIPIDALPRLLEMLGMSEYYNEAKMNLQTDTHLILQSGFMQWYLGLTVGRGDTATMRDVTLFHYNGQNPQTPLKQLSISKADDLELESLRTEKGVTDYYGVDSSIVGFAEDSGIDMAKTIWTRWPKTKVAKRWKANRGDSDPGAMRAANIADSIKKVPQPANSSTTIPGGGSYLG</sequence>
<organism evidence="4 5">
    <name type="scientific">Babesia ovis</name>
    <dbReference type="NCBI Taxonomy" id="5869"/>
    <lineage>
        <taxon>Eukaryota</taxon>
        <taxon>Sar</taxon>
        <taxon>Alveolata</taxon>
        <taxon>Apicomplexa</taxon>
        <taxon>Aconoidasida</taxon>
        <taxon>Piroplasmida</taxon>
        <taxon>Babesiidae</taxon>
        <taxon>Babesia</taxon>
    </lineage>
</organism>
<dbReference type="PANTHER" id="PTHR12473">
    <property type="entry name" value="UBIQUITIN CARBOXYL-TERMINAL HYDROLASE MINDY-4-RELATED"/>
    <property type="match status" value="1"/>
</dbReference>
<keyword evidence="5" id="KW-1185">Reference proteome</keyword>
<dbReference type="Proteomes" id="UP001057455">
    <property type="component" value="Unassembled WGS sequence"/>
</dbReference>
<evidence type="ECO:0000313" key="5">
    <source>
        <dbReference type="Proteomes" id="UP001057455"/>
    </source>
</evidence>
<dbReference type="PROSITE" id="PS50330">
    <property type="entry name" value="UIM"/>
    <property type="match status" value="1"/>
</dbReference>
<proteinExistence type="inferred from homology"/>
<dbReference type="OrthoDB" id="10263628at2759"/>
<evidence type="ECO:0000313" key="4">
    <source>
        <dbReference type="EMBL" id="GFE53495.1"/>
    </source>
</evidence>
<dbReference type="AlphaFoldDB" id="A0A9W5T9S1"/>
<comment type="similarity">
    <text evidence="1">Belongs to the MINDY deubiquitinase family. FAM188 subfamily.</text>
</comment>